<proteinExistence type="predicted"/>
<dbReference type="RefSeq" id="WP_183041520.1">
    <property type="nucleotide sequence ID" value="NZ_AZRV01000011.1"/>
</dbReference>
<dbReference type="Gene3D" id="3.40.50.2000">
    <property type="entry name" value="Glycogen Phosphorylase B"/>
    <property type="match status" value="3"/>
</dbReference>
<name>A0A420VHG1_9BACI</name>
<reference evidence="4 5" key="1">
    <citation type="submission" date="2013-12" db="EMBL/GenBank/DDBJ databases">
        <title>Genome and proteome characterization of Caldibacillus debilis GB1 derived from a cellulolytic aero-tolerant co-culture.</title>
        <authorList>
            <person name="Wushke S.T."/>
            <person name="Zhang X."/>
            <person name="Fristensky B."/>
            <person name="Wilkins J.A."/>
            <person name="Levin D.B."/>
            <person name="Sparling R."/>
        </authorList>
    </citation>
    <scope>NUCLEOTIDE SEQUENCE [LARGE SCALE GENOMIC DNA]</scope>
    <source>
        <strain evidence="4 5">GB1</strain>
    </source>
</reference>
<comment type="caution">
    <text evidence="4">The sequence shown here is derived from an EMBL/GenBank/DDBJ whole genome shotgun (WGS) entry which is preliminary data.</text>
</comment>
<gene>
    <name evidence="4" type="ORF">Cdeb_00124</name>
</gene>
<dbReference type="AlphaFoldDB" id="A0A420VHG1"/>
<evidence type="ECO:0000256" key="1">
    <source>
        <dbReference type="ARBA" id="ARBA00022676"/>
    </source>
</evidence>
<sequence length="516" mass="60780">MKHVFMLINDIDVGRGGLTRVMLERASYLSEKGYKCALLTIDYKDRYDLIHKELVETNRLSENVPILNVYDYYSQKNTIKDTIEPDLSVQKIEEDNYYMQLNQLSSHRHVRYFDENGKYVMYKRWHPNGHLEFLDLFREDRTRKCKIEFDHKKFKRRTIFFDPLGRKKQELYHTPDGFTYLNVDFNVETGKPQMIFLFHRNKKEVTHFGTSNPMLQFHKYWLEELAKETGEKPVIINDGIFLTHTLLAVDPNLAYRVATIHTNHFDSPYTEGAPLRKSHEHLLYNYDKLDAIVFLTKKQRKMVLKQFGNYNNDYVIPNALSNLTPTGIRKDYNKISIVGRLDPNKNIQDAILSFKLIKDRHPNAKLYIYGEGKEKDALLELIKNEGLEDRVFLQGYTNEVGKVFEESLFTLVTSKFEGFCLVITESMMMKTPVISYDCNFGPSDIINHKVDGFLVEKGNREKMAKYMDYLLSHPEKAIKMGEKAKQNVEKRFNKEVVYSNWIKLFNDIEKKNAKKN</sequence>
<dbReference type="Pfam" id="PF00534">
    <property type="entry name" value="Glycos_transf_1"/>
    <property type="match status" value="1"/>
</dbReference>
<dbReference type="PANTHER" id="PTHR12526">
    <property type="entry name" value="GLYCOSYLTRANSFERASE"/>
    <property type="match status" value="1"/>
</dbReference>
<dbReference type="Proteomes" id="UP000286235">
    <property type="component" value="Unassembled WGS sequence"/>
</dbReference>
<protein>
    <submittedName>
        <fullName evidence="4">Glycosyltransferase</fullName>
    </submittedName>
</protein>
<keyword evidence="5" id="KW-1185">Reference proteome</keyword>
<dbReference type="SUPFAM" id="SSF53756">
    <property type="entry name" value="UDP-Glycosyltransferase/glycogen phosphorylase"/>
    <property type="match status" value="1"/>
</dbReference>
<evidence type="ECO:0000259" key="3">
    <source>
        <dbReference type="Pfam" id="PF00534"/>
    </source>
</evidence>
<dbReference type="InterPro" id="IPR001296">
    <property type="entry name" value="Glyco_trans_1"/>
</dbReference>
<dbReference type="EMBL" id="AZRV01000011">
    <property type="protein sequence ID" value="RKO63035.1"/>
    <property type="molecule type" value="Genomic_DNA"/>
</dbReference>
<evidence type="ECO:0000313" key="4">
    <source>
        <dbReference type="EMBL" id="RKO63035.1"/>
    </source>
</evidence>
<keyword evidence="2 4" id="KW-0808">Transferase</keyword>
<keyword evidence="1" id="KW-0328">Glycosyltransferase</keyword>
<evidence type="ECO:0000313" key="5">
    <source>
        <dbReference type="Proteomes" id="UP000286235"/>
    </source>
</evidence>
<organism evidence="4 5">
    <name type="scientific">Caldibacillus debilis GB1</name>
    <dbReference type="NCBI Taxonomy" id="1339248"/>
    <lineage>
        <taxon>Bacteria</taxon>
        <taxon>Bacillati</taxon>
        <taxon>Bacillota</taxon>
        <taxon>Bacilli</taxon>
        <taxon>Bacillales</taxon>
        <taxon>Bacillaceae</taxon>
        <taxon>Caldibacillus</taxon>
    </lineage>
</organism>
<dbReference type="GO" id="GO:0016757">
    <property type="term" value="F:glycosyltransferase activity"/>
    <property type="evidence" value="ECO:0007669"/>
    <property type="project" value="UniProtKB-KW"/>
</dbReference>
<feature type="domain" description="Glycosyl transferase family 1" evidence="3">
    <location>
        <begin position="326"/>
        <end position="486"/>
    </location>
</feature>
<dbReference type="PANTHER" id="PTHR12526:SF629">
    <property type="entry name" value="TEICHURONIC ACID BIOSYNTHESIS GLYCOSYLTRANSFERASE TUAH-RELATED"/>
    <property type="match status" value="1"/>
</dbReference>
<evidence type="ECO:0000256" key="2">
    <source>
        <dbReference type="ARBA" id="ARBA00022679"/>
    </source>
</evidence>
<accession>A0A420VHG1</accession>